<feature type="transmembrane region" description="Helical" evidence="1">
    <location>
        <begin position="256"/>
        <end position="278"/>
    </location>
</feature>
<accession>A0A7J7KTS5</accession>
<evidence type="ECO:0000313" key="3">
    <source>
        <dbReference type="EMBL" id="KAF6041485.1"/>
    </source>
</evidence>
<dbReference type="OrthoDB" id="2149840at2759"/>
<feature type="transmembrane region" description="Helical" evidence="1">
    <location>
        <begin position="341"/>
        <end position="363"/>
    </location>
</feature>
<dbReference type="EMBL" id="VXIV02000038">
    <property type="protein sequence ID" value="KAF6041485.1"/>
    <property type="molecule type" value="Genomic_DNA"/>
</dbReference>
<proteinExistence type="predicted"/>
<name>A0A7J7KTS5_BUGNE</name>
<keyword evidence="2" id="KW-0732">Signal</keyword>
<dbReference type="PANTHER" id="PTHR31061:SF24">
    <property type="entry name" value="LD22376P"/>
    <property type="match status" value="1"/>
</dbReference>
<evidence type="ECO:0000313" key="4">
    <source>
        <dbReference type="Proteomes" id="UP000593567"/>
    </source>
</evidence>
<keyword evidence="4" id="KW-1185">Reference proteome</keyword>
<protein>
    <recommendedName>
        <fullName evidence="5">HGSNAT</fullName>
    </recommendedName>
</protein>
<feature type="transmembrane region" description="Helical" evidence="1">
    <location>
        <begin position="434"/>
        <end position="452"/>
    </location>
</feature>
<keyword evidence="1" id="KW-1133">Transmembrane helix</keyword>
<feature type="transmembrane region" description="Helical" evidence="1">
    <location>
        <begin position="375"/>
        <end position="393"/>
    </location>
</feature>
<feature type="transmembrane region" description="Helical" evidence="1">
    <location>
        <begin position="405"/>
        <end position="427"/>
    </location>
</feature>
<gene>
    <name evidence="3" type="ORF">EB796_000210</name>
</gene>
<sequence length="501" mass="56690">MFLCLTGLALLWILIKLVLRCNCCRFSDSSVNDALVQSDLGSTHSVSTGNRPETKKSRIKSLDAFRGLSLTIMIFVNYGGGKYWFFAHSAWNGLTVADLVFPWFVFIMGTALAFVFSLHHRKGKSKMQLCIQIIIRCIKLFVLGLMVNSTSENSPAPLFNYLVLRTQLQHFTFHYVQEATMQYKIKIFTAKPFLNKFSDVLMEMTCQSCGYPGVLQRFSLTYLVVALTELTFSYGYTKQVLSEEPRWYHSLRDVIYFWPSWLIALTLLALHTIVTLAIPYDMNGCPTGYIGPGGISEEGKYFNCTGGIAKYIDLKVFTQNHIYQYGTCKKLYQCSGTDPEGLLGTLTSIFLCFLGVQAGRILVTYTSVKARITRWITWAVVLGAIALLLTCASQNEGWIPLNKNLWSASFVIALAAMAYFLLCFLYVVIDVKEYWTGAPFIYPGMNSIFIYMGSETLGNLVPVSFLVSNTHLTQLFMNLWSTTFWVLVAAYMHYKNIFINV</sequence>
<organism evidence="3 4">
    <name type="scientific">Bugula neritina</name>
    <name type="common">Brown bryozoan</name>
    <name type="synonym">Sertularia neritina</name>
    <dbReference type="NCBI Taxonomy" id="10212"/>
    <lineage>
        <taxon>Eukaryota</taxon>
        <taxon>Metazoa</taxon>
        <taxon>Spiralia</taxon>
        <taxon>Lophotrochozoa</taxon>
        <taxon>Bryozoa</taxon>
        <taxon>Gymnolaemata</taxon>
        <taxon>Cheilostomatida</taxon>
        <taxon>Flustrina</taxon>
        <taxon>Buguloidea</taxon>
        <taxon>Bugulidae</taxon>
        <taxon>Bugula</taxon>
    </lineage>
</organism>
<feature type="signal peptide" evidence="2">
    <location>
        <begin position="1"/>
        <end position="20"/>
    </location>
</feature>
<keyword evidence="1" id="KW-0472">Membrane</keyword>
<reference evidence="3" key="1">
    <citation type="submission" date="2020-06" db="EMBL/GenBank/DDBJ databases">
        <title>Draft genome of Bugula neritina, a colonial animal packing powerful symbionts and potential medicines.</title>
        <authorList>
            <person name="Rayko M."/>
        </authorList>
    </citation>
    <scope>NUCLEOTIDE SEQUENCE [LARGE SCALE GENOMIC DNA]</scope>
    <source>
        <strain evidence="3">Kwan_BN1</strain>
    </source>
</reference>
<feature type="chain" id="PRO_5029795515" description="HGSNAT" evidence="2">
    <location>
        <begin position="21"/>
        <end position="501"/>
    </location>
</feature>
<dbReference type="Proteomes" id="UP000593567">
    <property type="component" value="Unassembled WGS sequence"/>
</dbReference>
<evidence type="ECO:0000256" key="1">
    <source>
        <dbReference type="SAM" id="Phobius"/>
    </source>
</evidence>
<feature type="transmembrane region" description="Helical" evidence="1">
    <location>
        <begin position="472"/>
        <end position="494"/>
    </location>
</feature>
<evidence type="ECO:0008006" key="5">
    <source>
        <dbReference type="Google" id="ProtNLM"/>
    </source>
</evidence>
<dbReference type="PANTHER" id="PTHR31061">
    <property type="entry name" value="LD22376P"/>
    <property type="match status" value="1"/>
</dbReference>
<evidence type="ECO:0000256" key="2">
    <source>
        <dbReference type="SAM" id="SignalP"/>
    </source>
</evidence>
<dbReference type="AlphaFoldDB" id="A0A7J7KTS5"/>
<feature type="transmembrane region" description="Helical" evidence="1">
    <location>
        <begin position="99"/>
        <end position="117"/>
    </location>
</feature>
<keyword evidence="1" id="KW-0812">Transmembrane</keyword>
<comment type="caution">
    <text evidence="3">The sequence shown here is derived from an EMBL/GenBank/DDBJ whole genome shotgun (WGS) entry which is preliminary data.</text>
</comment>